<accession>A0A362X654</accession>
<dbReference type="InterPro" id="IPR000055">
    <property type="entry name" value="Restrct_endonuc_typeI_TRD"/>
</dbReference>
<dbReference type="SUPFAM" id="SSF116734">
    <property type="entry name" value="DNA methylase specificity domain"/>
    <property type="match status" value="2"/>
</dbReference>
<evidence type="ECO:0000256" key="1">
    <source>
        <dbReference type="ARBA" id="ARBA00010923"/>
    </source>
</evidence>
<keyword evidence="5" id="KW-0378">Hydrolase</keyword>
<dbReference type="EMBL" id="PVEO01000001">
    <property type="protein sequence ID" value="PQV51216.1"/>
    <property type="molecule type" value="Genomic_DNA"/>
</dbReference>
<dbReference type="GO" id="GO:0003677">
    <property type="term" value="F:DNA binding"/>
    <property type="evidence" value="ECO:0007669"/>
    <property type="project" value="UniProtKB-KW"/>
</dbReference>
<evidence type="ECO:0000313" key="6">
    <source>
        <dbReference type="Proteomes" id="UP000251545"/>
    </source>
</evidence>
<name>A0A362X654_9FLAO</name>
<protein>
    <submittedName>
        <fullName evidence="5">Restriction endonuclease S subunit</fullName>
    </submittedName>
</protein>
<keyword evidence="3" id="KW-0238">DNA-binding</keyword>
<feature type="domain" description="Type I restriction modification DNA specificity" evidence="4">
    <location>
        <begin position="246"/>
        <end position="425"/>
    </location>
</feature>
<dbReference type="Gene3D" id="3.90.220.20">
    <property type="entry name" value="DNA methylase specificity domains"/>
    <property type="match status" value="2"/>
</dbReference>
<dbReference type="PANTHER" id="PTHR43140">
    <property type="entry name" value="TYPE-1 RESTRICTION ENZYME ECOKI SPECIFICITY PROTEIN"/>
    <property type="match status" value="1"/>
</dbReference>
<evidence type="ECO:0000256" key="3">
    <source>
        <dbReference type="ARBA" id="ARBA00023125"/>
    </source>
</evidence>
<keyword evidence="5" id="KW-0540">Nuclease</keyword>
<keyword evidence="2" id="KW-0680">Restriction system</keyword>
<proteinExistence type="inferred from homology"/>
<dbReference type="Proteomes" id="UP000251545">
    <property type="component" value="Unassembled WGS sequence"/>
</dbReference>
<gene>
    <name evidence="5" type="ORF">CLV33_101138</name>
</gene>
<dbReference type="PANTHER" id="PTHR43140:SF1">
    <property type="entry name" value="TYPE I RESTRICTION ENZYME ECOKI SPECIFICITY SUBUNIT"/>
    <property type="match status" value="1"/>
</dbReference>
<sequence length="657" mass="75226">MNLSFATRKLKGSIKRVNQKVSKLDVNPEDYNVFGVSKADGVSITGKDIGKNLNTYYYFKGKKFAYNPYRVNIGSIGLSDESFEGLMSSAYVIFETTDEINDEFLLLYLKSPLGLNLIKWYGDRGGVRSALRFKDLEKIDFPNLTYQEQSKALEIIKSKQSIVDKLNIELEHQNELIIKLRQSILQDAVQGNLTANWREKNLNIEPASELLNRIKKEKEQLIADKKIKKEKPLPPINKDEIPSELPNGWEWCKLGDTFEIVRGSSPRPKGDSRYWSKHRTPFHWITIADFTPFSKMGFLVDTKEFLTEEGKNYSREVGTLDLLIACSGVGSVGRSVKLDIHGFIYDGIIAIRQINSEIIRDYIGYFIKLKESEIYSITTGGSWLNINTDLVKNYFVGFPPLEEQKAIVKKVNKLMAHCDQLDNQVEESRFQAEQLMQAVLQDVFNPKQKENSDDLIEALFPELETIAEVANLQQAMIIQKTELGLGSGRGKVYAQKTSANLKNIFDVDIPYTFEKSHHGEFSYQLSEDLDKNPYLRKVKTEVGEIYEVKNNKQQEVLNALNKPENASFIQSVDELLKVYQNDLIKGSTDRIELLNTVWRAIKDTKSLIGNTVYKYLEEWEIQQGAYKTKADKFTKSETFAMITLIKDLGWDKKIIHS</sequence>
<comment type="caution">
    <text evidence="5">The sequence shown here is derived from an EMBL/GenBank/DDBJ whole genome shotgun (WGS) entry which is preliminary data.</text>
</comment>
<dbReference type="AlphaFoldDB" id="A0A362X654"/>
<reference evidence="5 6" key="1">
    <citation type="submission" date="2018-02" db="EMBL/GenBank/DDBJ databases">
        <title>Genomic Encyclopedia of Archaeal and Bacterial Type Strains, Phase II (KMG-II): from individual species to whole genera.</title>
        <authorList>
            <person name="Goeker M."/>
        </authorList>
    </citation>
    <scope>NUCLEOTIDE SEQUENCE [LARGE SCALE GENOMIC DNA]</scope>
    <source>
        <strain evidence="5 6">DSM 21165</strain>
    </source>
</reference>
<dbReference type="RefSeq" id="WP_105472281.1">
    <property type="nucleotide sequence ID" value="NZ_PVEO01000001.1"/>
</dbReference>
<evidence type="ECO:0000313" key="5">
    <source>
        <dbReference type="EMBL" id="PQV51216.1"/>
    </source>
</evidence>
<organism evidence="5 6">
    <name type="scientific">Jejuia pallidilutea</name>
    <dbReference type="NCBI Taxonomy" id="504487"/>
    <lineage>
        <taxon>Bacteria</taxon>
        <taxon>Pseudomonadati</taxon>
        <taxon>Bacteroidota</taxon>
        <taxon>Flavobacteriia</taxon>
        <taxon>Flavobacteriales</taxon>
        <taxon>Flavobacteriaceae</taxon>
        <taxon>Jejuia</taxon>
    </lineage>
</organism>
<keyword evidence="5" id="KW-0255">Endonuclease</keyword>
<comment type="similarity">
    <text evidence="1">Belongs to the type-I restriction system S methylase family.</text>
</comment>
<dbReference type="InterPro" id="IPR044946">
    <property type="entry name" value="Restrct_endonuc_typeI_TRD_sf"/>
</dbReference>
<evidence type="ECO:0000256" key="2">
    <source>
        <dbReference type="ARBA" id="ARBA00022747"/>
    </source>
</evidence>
<dbReference type="GO" id="GO:0004519">
    <property type="term" value="F:endonuclease activity"/>
    <property type="evidence" value="ECO:0007669"/>
    <property type="project" value="UniProtKB-KW"/>
</dbReference>
<dbReference type="GO" id="GO:0009307">
    <property type="term" value="P:DNA restriction-modification system"/>
    <property type="evidence" value="ECO:0007669"/>
    <property type="project" value="UniProtKB-KW"/>
</dbReference>
<evidence type="ECO:0000259" key="4">
    <source>
        <dbReference type="Pfam" id="PF01420"/>
    </source>
</evidence>
<dbReference type="Pfam" id="PF01420">
    <property type="entry name" value="Methylase_S"/>
    <property type="match status" value="1"/>
</dbReference>
<dbReference type="InterPro" id="IPR051212">
    <property type="entry name" value="Type-I_RE_S_subunit"/>
</dbReference>